<dbReference type="Gene3D" id="1.20.58.670">
    <property type="entry name" value="Dsl1p vesicle tethering complex, Tip20p subunit, domain D"/>
    <property type="match status" value="1"/>
</dbReference>
<dbReference type="Proteomes" id="UP001472677">
    <property type="component" value="Unassembled WGS sequence"/>
</dbReference>
<evidence type="ECO:0000313" key="1">
    <source>
        <dbReference type="EMBL" id="KAK8511769.1"/>
    </source>
</evidence>
<dbReference type="PANTHER" id="PTHR13520">
    <property type="entry name" value="RAD50-INTERACTING PROTEIN 1 RINT-1"/>
    <property type="match status" value="1"/>
</dbReference>
<comment type="caution">
    <text evidence="1">The sequence shown here is derived from an EMBL/GenBank/DDBJ whole genome shotgun (WGS) entry which is preliminary data.</text>
</comment>
<name>A0ABR2BXC8_9ROSI</name>
<dbReference type="InterPro" id="IPR042044">
    <property type="entry name" value="EXOC6PINT-1/Sec15/Tip20_C_dom2"/>
</dbReference>
<proteinExistence type="predicted"/>
<reference evidence="1 2" key="1">
    <citation type="journal article" date="2024" name="G3 (Bethesda)">
        <title>Genome assembly of Hibiscus sabdariffa L. provides insights into metabolisms of medicinal natural products.</title>
        <authorList>
            <person name="Kim T."/>
        </authorList>
    </citation>
    <scope>NUCLEOTIDE SEQUENCE [LARGE SCALE GENOMIC DNA]</scope>
    <source>
        <strain evidence="1">TK-2024</strain>
        <tissue evidence="1">Old leaves</tissue>
    </source>
</reference>
<sequence>MGPFRSNAKPTFKVNPDYDPNPTRFFLLLRIDSVRTQDLSPPWKHRISRSSQSNPRPSEFPIYRHLPHLPWLDPENPIQMGSLQSLPPLSTLSTSVISALNAKLGTKEDLTQAPSIVAEFLTQCDDLERNLVNLNSTFESSLVSYASFSNRIGDLFIHVNSNLSDLGSSVCSRSSVSGGEGLGEELPSLAKEVARVETVRAYAEVASKLDNLIGDIEDAVSSTMNKNLRKGSAQNPEETRLVAINTLKQTEDLLTSVTKTRPQWARLVSAVDHRVDRALAILRPQAIADHRALLTSFGWPPPLSNLTSSSMDTQKSSEVPNPLFTMRGDLKHWYCENFLALCRLQELQRQRKSRQLEGHNREVALHQPLWAIEELVNPVSVVCQRHFSKWIDKPEFIFALVYKITRDYVDSMDELLQPLVDEALLTGYSCREEWISSMVTSLSTYLAKEVFPIYIGQLEEESATGMMSQARTSWLHLIFLMVSFDKRIKSLVEQSGILLSLQEDGTPRKISSLSVFCDRPDWLDVWAKIELDDTMEKLKPEIDDERNWTKKVQGADLSNSDDYKSPPVSSITFKCLSSLIDRCRSLPTVSLRSRFLRLTGIPVIKTFLDCLLLRCQEAEGLTALTDDDALIKVSNSVNAAHYSESILKEWCEDVFFLEMALDQGDHLGEPVAAYSGSKVPIEEYGNGIFHEEIVTFEDFRKKWVEKVTLVILRGFESLCRDYMKNRRQWQEMSEEGLTVSKTLVGALDYLQAKMSVIEGSLNRLDFAGIWRSLAAGVDQLMFNGILISNVKFHDDGVERFGYDIEVVFGVFRAWCLRPEGFFPKVSDSLKLLKMEKKQVQEGLKVGQKWMKEKGIRHLSAAEYQCRPSRVLLPLVFFLISTHFIAPPEIPSAPTVLQFELADAYSADSVIASCSGKEVHDPWAFYLHRTLFRHAFVHCRKVFTVAFRRSLDRVSVPVWLIILSDQLLIIALVTYCLTN</sequence>
<dbReference type="InterPro" id="IPR007528">
    <property type="entry name" value="RINT1_Tip20"/>
</dbReference>
<dbReference type="PROSITE" id="PS51386">
    <property type="entry name" value="RINT1_TIP20"/>
    <property type="match status" value="1"/>
</dbReference>
<keyword evidence="2" id="KW-1185">Reference proteome</keyword>
<dbReference type="PANTHER" id="PTHR13520:SF1">
    <property type="entry name" value="RINT1-LIKE PROTEIN MAG2"/>
    <property type="match status" value="1"/>
</dbReference>
<evidence type="ECO:0000313" key="2">
    <source>
        <dbReference type="Proteomes" id="UP001472677"/>
    </source>
</evidence>
<gene>
    <name evidence="1" type="ORF">V6N12_000810</name>
</gene>
<dbReference type="Pfam" id="PF04437">
    <property type="entry name" value="RINT1_TIP1"/>
    <property type="match status" value="1"/>
</dbReference>
<dbReference type="EMBL" id="JBBPBM010000077">
    <property type="protein sequence ID" value="KAK8511769.1"/>
    <property type="molecule type" value="Genomic_DNA"/>
</dbReference>
<protein>
    <submittedName>
        <fullName evidence="1">Uncharacterized protein</fullName>
    </submittedName>
</protein>
<accession>A0ABR2BXC8</accession>
<organism evidence="1 2">
    <name type="scientific">Hibiscus sabdariffa</name>
    <name type="common">roselle</name>
    <dbReference type="NCBI Taxonomy" id="183260"/>
    <lineage>
        <taxon>Eukaryota</taxon>
        <taxon>Viridiplantae</taxon>
        <taxon>Streptophyta</taxon>
        <taxon>Embryophyta</taxon>
        <taxon>Tracheophyta</taxon>
        <taxon>Spermatophyta</taxon>
        <taxon>Magnoliopsida</taxon>
        <taxon>eudicotyledons</taxon>
        <taxon>Gunneridae</taxon>
        <taxon>Pentapetalae</taxon>
        <taxon>rosids</taxon>
        <taxon>malvids</taxon>
        <taxon>Malvales</taxon>
        <taxon>Malvaceae</taxon>
        <taxon>Malvoideae</taxon>
        <taxon>Hibiscus</taxon>
    </lineage>
</organism>